<dbReference type="EMBL" id="QRVV01000062">
    <property type="protein sequence ID" value="RGS69969.1"/>
    <property type="molecule type" value="Genomic_DNA"/>
</dbReference>
<sequence length="110" mass="11833">MEVTNREVIYKSNIYFTPLTRDDEIDSEQVAYIISMEYENAGMTPDMLGSGAVIITGESAKKRNARMVTESIAELAGEFVVASAGPDLESLLPGKGSGAALSQNEQIISE</sequence>
<evidence type="ECO:0000313" key="8">
    <source>
        <dbReference type="Proteomes" id="UP000293506"/>
    </source>
</evidence>
<dbReference type="EMBL" id="RCXQ01000029">
    <property type="protein sequence ID" value="RYT60809.1"/>
    <property type="molecule type" value="Genomic_DNA"/>
</dbReference>
<dbReference type="Proteomes" id="UP000265828">
    <property type="component" value="Unassembled WGS sequence"/>
</dbReference>
<accession>A0A174TF30</accession>
<evidence type="ECO:0000313" key="3">
    <source>
        <dbReference type="EMBL" id="RGV60088.1"/>
    </source>
</evidence>
<dbReference type="EMBL" id="CZBA01000039">
    <property type="protein sequence ID" value="CUQ07756.1"/>
    <property type="molecule type" value="Genomic_DNA"/>
</dbReference>
<proteinExistence type="predicted"/>
<evidence type="ECO:0000313" key="1">
    <source>
        <dbReference type="EMBL" id="CUQ07756.1"/>
    </source>
</evidence>
<dbReference type="GO" id="GO:0016829">
    <property type="term" value="F:lyase activity"/>
    <property type="evidence" value="ECO:0007669"/>
    <property type="project" value="UniProtKB-KW"/>
</dbReference>
<dbReference type="RefSeq" id="WP_055057128.1">
    <property type="nucleotide sequence ID" value="NZ_CAXSOH010000012.1"/>
</dbReference>
<evidence type="ECO:0000313" key="4">
    <source>
        <dbReference type="EMBL" id="RYT60809.1"/>
    </source>
</evidence>
<protein>
    <submittedName>
        <fullName evidence="1">Reactivating factor for ethanolamine ammonia lyase</fullName>
    </submittedName>
</protein>
<dbReference type="Proteomes" id="UP000284242">
    <property type="component" value="Unassembled WGS sequence"/>
</dbReference>
<evidence type="ECO:0000313" key="6">
    <source>
        <dbReference type="Proteomes" id="UP000265828"/>
    </source>
</evidence>
<reference evidence="1 5" key="1">
    <citation type="submission" date="2015-09" db="EMBL/GenBank/DDBJ databases">
        <authorList>
            <consortium name="Pathogen Informatics"/>
        </authorList>
    </citation>
    <scope>NUCLEOTIDE SEQUENCE [LARGE SCALE GENOMIC DNA]</scope>
    <source>
        <strain evidence="1 5">2789STDY5834921</strain>
    </source>
</reference>
<dbReference type="Proteomes" id="UP000293506">
    <property type="component" value="Unassembled WGS sequence"/>
</dbReference>
<dbReference type="EMBL" id="QRZI01000025">
    <property type="protein sequence ID" value="RGV60088.1"/>
    <property type="molecule type" value="Genomic_DNA"/>
</dbReference>
<organism evidence="1 5">
    <name type="scientific">Blautia obeum</name>
    <dbReference type="NCBI Taxonomy" id="40520"/>
    <lineage>
        <taxon>Bacteria</taxon>
        <taxon>Bacillati</taxon>
        <taxon>Bacillota</taxon>
        <taxon>Clostridia</taxon>
        <taxon>Lachnospirales</taxon>
        <taxon>Lachnospiraceae</taxon>
        <taxon>Blautia</taxon>
    </lineage>
</organism>
<dbReference type="Pfam" id="PF06277">
    <property type="entry name" value="EutA"/>
    <property type="match status" value="1"/>
</dbReference>
<dbReference type="Proteomes" id="UP000095413">
    <property type="component" value="Unassembled WGS sequence"/>
</dbReference>
<dbReference type="InterPro" id="IPR009377">
    <property type="entry name" value="EutA"/>
</dbReference>
<name>A0A174TF30_9FIRM</name>
<evidence type="ECO:0000313" key="7">
    <source>
        <dbReference type="Proteomes" id="UP000284242"/>
    </source>
</evidence>
<reference evidence="4 8" key="3">
    <citation type="journal article" date="2019" name="Science, e1252229">
        <title>Invertible promoters mediate bacterial phase variation, antibiotic resistance, and host adaptation in the gut.</title>
        <authorList>
            <person name="Jiang X."/>
            <person name="Hall A.B."/>
            <person name="Arthur T.D."/>
            <person name="Plichta D.R."/>
            <person name="Covington C.T."/>
            <person name="Poyet M."/>
            <person name="Crothers J."/>
            <person name="Moses P.L."/>
            <person name="Tolonen A.C."/>
            <person name="Vlamakis H."/>
            <person name="Alm E.J."/>
            <person name="Xavier R.J."/>
        </authorList>
    </citation>
    <scope>NUCLEOTIDE SEQUENCE [LARGE SCALE GENOMIC DNA]</scope>
    <source>
        <strain evidence="8">af_0058</strain>
        <strain evidence="4">Af_0058</strain>
    </source>
</reference>
<keyword evidence="1" id="KW-0456">Lyase</keyword>
<dbReference type="OrthoDB" id="1542at2"/>
<gene>
    <name evidence="3" type="ORF">DWW07_18255</name>
    <name evidence="2" type="ORF">DWX77_14030</name>
    <name evidence="4" type="ORF">EAI82_15745</name>
    <name evidence="1" type="ORF">ERS852533_03658</name>
</gene>
<reference evidence="6 7" key="2">
    <citation type="submission" date="2018-08" db="EMBL/GenBank/DDBJ databases">
        <title>A genome reference for cultivated species of the human gut microbiota.</title>
        <authorList>
            <person name="Zou Y."/>
            <person name="Xue W."/>
            <person name="Luo G."/>
        </authorList>
    </citation>
    <scope>NUCLEOTIDE SEQUENCE [LARGE SCALE GENOMIC DNA]</scope>
    <source>
        <strain evidence="3 6">AF14-23</strain>
        <strain evidence="2 7">AF21-24</strain>
    </source>
</reference>
<evidence type="ECO:0000313" key="2">
    <source>
        <dbReference type="EMBL" id="RGS69969.1"/>
    </source>
</evidence>
<dbReference type="AlphaFoldDB" id="A0A174TF30"/>
<evidence type="ECO:0000313" key="5">
    <source>
        <dbReference type="Proteomes" id="UP000095413"/>
    </source>
</evidence>